<name>A0A4Q7YBI8_9ACTN</name>
<dbReference type="AlphaFoldDB" id="A0A4Q7YBI8"/>
<organism evidence="2 3">
    <name type="scientific">Blastococcus saxobsidens</name>
    <dbReference type="NCBI Taxonomy" id="138336"/>
    <lineage>
        <taxon>Bacteria</taxon>
        <taxon>Bacillati</taxon>
        <taxon>Actinomycetota</taxon>
        <taxon>Actinomycetes</taxon>
        <taxon>Geodermatophilales</taxon>
        <taxon>Geodermatophilaceae</taxon>
        <taxon>Blastococcus</taxon>
    </lineage>
</organism>
<accession>A0A4Q7YBI8</accession>
<evidence type="ECO:0000313" key="3">
    <source>
        <dbReference type="Proteomes" id="UP000292507"/>
    </source>
</evidence>
<dbReference type="Proteomes" id="UP000292507">
    <property type="component" value="Unassembled WGS sequence"/>
</dbReference>
<evidence type="ECO:0000313" key="2">
    <source>
        <dbReference type="EMBL" id="RZU33581.1"/>
    </source>
</evidence>
<dbReference type="RefSeq" id="WP_242611218.1">
    <property type="nucleotide sequence ID" value="NZ_POQT01000026.1"/>
</dbReference>
<feature type="region of interest" description="Disordered" evidence="1">
    <location>
        <begin position="104"/>
        <end position="195"/>
    </location>
</feature>
<proteinExistence type="predicted"/>
<feature type="compositionally biased region" description="Low complexity" evidence="1">
    <location>
        <begin position="122"/>
        <end position="141"/>
    </location>
</feature>
<reference evidence="2 3" key="1">
    <citation type="submission" date="2019-02" db="EMBL/GenBank/DDBJ databases">
        <title>Sequencing the genomes of 1000 actinobacteria strains.</title>
        <authorList>
            <person name="Klenk H.-P."/>
        </authorList>
    </citation>
    <scope>NUCLEOTIDE SEQUENCE [LARGE SCALE GENOMIC DNA]</scope>
    <source>
        <strain evidence="2 3">DSM 44509</strain>
    </source>
</reference>
<sequence>MAYSSALPGASSIQLAAGLAGQVGALRRRLHHDVPFMTGRPDHVARDSWWFGTAISAPYHLLGAQAWAGMVAGHLSERRRQADQLAPRRIGERLECLHGWMRSTSAAHRARGSPPGRRDRTPCMTVTDPDTPDPLNDPRTTQADPGAYGQGDDLASTADDPAATGEEELATSETLADEAGGGDVTGGALSDDPST</sequence>
<keyword evidence="3" id="KW-1185">Reference proteome</keyword>
<evidence type="ECO:0000256" key="1">
    <source>
        <dbReference type="SAM" id="MobiDB-lite"/>
    </source>
</evidence>
<protein>
    <submittedName>
        <fullName evidence="2">Uncharacterized protein</fullName>
    </submittedName>
</protein>
<dbReference type="EMBL" id="SHKV01000001">
    <property type="protein sequence ID" value="RZU33581.1"/>
    <property type="molecule type" value="Genomic_DNA"/>
</dbReference>
<gene>
    <name evidence="2" type="ORF">BKA19_3313</name>
</gene>
<comment type="caution">
    <text evidence="2">The sequence shown here is derived from an EMBL/GenBank/DDBJ whole genome shotgun (WGS) entry which is preliminary data.</text>
</comment>